<dbReference type="Gene3D" id="3.40.720.10">
    <property type="entry name" value="Alkaline Phosphatase, subunit A"/>
    <property type="match status" value="1"/>
</dbReference>
<dbReference type="Pfam" id="PF00245">
    <property type="entry name" value="Alk_phosphatase"/>
    <property type="match status" value="1"/>
</dbReference>
<sequence>MEWTRVALVALFLLVTLGSSRAKGMGITTYTAARILKGQLQNQTGEETVMTMDTFPHVGLAKVGKGQ</sequence>
<evidence type="ECO:0000313" key="5">
    <source>
        <dbReference type="EMBL" id="MEQ2189792.1"/>
    </source>
</evidence>
<dbReference type="EMBL" id="JAHRIO010094126">
    <property type="protein sequence ID" value="MEQ2189792.1"/>
    <property type="molecule type" value="Genomic_DNA"/>
</dbReference>
<dbReference type="EC" id="3.1.3.1" evidence="2"/>
<evidence type="ECO:0000256" key="4">
    <source>
        <dbReference type="SAM" id="SignalP"/>
    </source>
</evidence>
<reference evidence="5 6" key="1">
    <citation type="submission" date="2021-06" db="EMBL/GenBank/DDBJ databases">
        <authorList>
            <person name="Palmer J.M."/>
        </authorList>
    </citation>
    <scope>NUCLEOTIDE SEQUENCE [LARGE SCALE GENOMIC DNA]</scope>
    <source>
        <strain evidence="5 6">GA_2019</strain>
        <tissue evidence="5">Muscle</tissue>
    </source>
</reference>
<dbReference type="SUPFAM" id="SSF53649">
    <property type="entry name" value="Alkaline phosphatase-like"/>
    <property type="match status" value="1"/>
</dbReference>
<gene>
    <name evidence="5" type="ORF">GOODEAATRI_028997</name>
</gene>
<evidence type="ECO:0000313" key="6">
    <source>
        <dbReference type="Proteomes" id="UP001476798"/>
    </source>
</evidence>
<keyword evidence="3" id="KW-0472">Membrane</keyword>
<dbReference type="InterPro" id="IPR017850">
    <property type="entry name" value="Alkaline_phosphatase_core_sf"/>
</dbReference>
<keyword evidence="3" id="KW-0449">Lipoprotein</keyword>
<protein>
    <recommendedName>
        <fullName evidence="2">alkaline phosphatase</fullName>
        <ecNumber evidence="2">3.1.3.1</ecNumber>
    </recommendedName>
</protein>
<feature type="chain" id="PRO_5047457674" description="alkaline phosphatase" evidence="4">
    <location>
        <begin position="23"/>
        <end position="67"/>
    </location>
</feature>
<keyword evidence="3" id="KW-0325">Glycoprotein</keyword>
<dbReference type="Proteomes" id="UP001476798">
    <property type="component" value="Unassembled WGS sequence"/>
</dbReference>
<comment type="caution">
    <text evidence="5">The sequence shown here is derived from an EMBL/GenBank/DDBJ whole genome shotgun (WGS) entry which is preliminary data.</text>
</comment>
<feature type="signal peptide" evidence="4">
    <location>
        <begin position="1"/>
        <end position="22"/>
    </location>
</feature>
<proteinExistence type="predicted"/>
<keyword evidence="4" id="KW-0732">Signal</keyword>
<evidence type="ECO:0000256" key="1">
    <source>
        <dbReference type="ARBA" id="ARBA00004609"/>
    </source>
</evidence>
<dbReference type="InterPro" id="IPR001952">
    <property type="entry name" value="Alkaline_phosphatase"/>
</dbReference>
<accession>A0ABV0Q2M1</accession>
<evidence type="ECO:0000256" key="2">
    <source>
        <dbReference type="ARBA" id="ARBA00012647"/>
    </source>
</evidence>
<keyword evidence="3" id="KW-0336">GPI-anchor</keyword>
<name>A0ABV0Q2M1_9TELE</name>
<keyword evidence="6" id="KW-1185">Reference proteome</keyword>
<evidence type="ECO:0000256" key="3">
    <source>
        <dbReference type="ARBA" id="ARBA00022622"/>
    </source>
</evidence>
<comment type="subcellular location">
    <subcellularLocation>
        <location evidence="1">Cell membrane</location>
        <topology evidence="1">Lipid-anchor</topology>
        <topology evidence="1">GPI-anchor</topology>
    </subcellularLocation>
</comment>
<organism evidence="5 6">
    <name type="scientific">Goodea atripinnis</name>
    <dbReference type="NCBI Taxonomy" id="208336"/>
    <lineage>
        <taxon>Eukaryota</taxon>
        <taxon>Metazoa</taxon>
        <taxon>Chordata</taxon>
        <taxon>Craniata</taxon>
        <taxon>Vertebrata</taxon>
        <taxon>Euteleostomi</taxon>
        <taxon>Actinopterygii</taxon>
        <taxon>Neopterygii</taxon>
        <taxon>Teleostei</taxon>
        <taxon>Neoteleostei</taxon>
        <taxon>Acanthomorphata</taxon>
        <taxon>Ovalentaria</taxon>
        <taxon>Atherinomorphae</taxon>
        <taxon>Cyprinodontiformes</taxon>
        <taxon>Goodeidae</taxon>
        <taxon>Goodea</taxon>
    </lineage>
</organism>